<dbReference type="GO" id="GO:1901135">
    <property type="term" value="P:carbohydrate derivative metabolic process"/>
    <property type="evidence" value="ECO:0007669"/>
    <property type="project" value="InterPro"/>
</dbReference>
<proteinExistence type="predicted"/>
<dbReference type="EMBL" id="UOEL01000057">
    <property type="protein sequence ID" value="VAW11245.1"/>
    <property type="molecule type" value="Genomic_DNA"/>
</dbReference>
<dbReference type="Gene3D" id="3.40.50.10490">
    <property type="entry name" value="Glucose-6-phosphate isomerase like protein, domain 1"/>
    <property type="match status" value="1"/>
</dbReference>
<dbReference type="InterPro" id="IPR046348">
    <property type="entry name" value="SIS_dom_sf"/>
</dbReference>
<dbReference type="InterPro" id="IPR035461">
    <property type="entry name" value="GmhA/DiaA"/>
</dbReference>
<dbReference type="InterPro" id="IPR001347">
    <property type="entry name" value="SIS_dom"/>
</dbReference>
<accession>A0A3B0SYY2</accession>
<evidence type="ECO:0000313" key="2">
    <source>
        <dbReference type="EMBL" id="VAW11245.1"/>
    </source>
</evidence>
<dbReference type="PANTHER" id="PTHR30390:SF8">
    <property type="entry name" value="SUGAR ISOMERASE (SIS)"/>
    <property type="match status" value="1"/>
</dbReference>
<reference evidence="2" key="1">
    <citation type="submission" date="2018-06" db="EMBL/GenBank/DDBJ databases">
        <authorList>
            <person name="Zhirakovskaya E."/>
        </authorList>
    </citation>
    <scope>NUCLEOTIDE SEQUENCE</scope>
</reference>
<dbReference type="AlphaFoldDB" id="A0A3B0SYY2"/>
<feature type="domain" description="SIS" evidence="1">
    <location>
        <begin position="28"/>
        <end position="144"/>
    </location>
</feature>
<protein>
    <recommendedName>
        <fullName evidence="1">SIS domain-containing protein</fullName>
    </recommendedName>
</protein>
<dbReference type="CDD" id="cd05006">
    <property type="entry name" value="SIS_GmhA"/>
    <property type="match status" value="1"/>
</dbReference>
<evidence type="ECO:0000259" key="1">
    <source>
        <dbReference type="PROSITE" id="PS51464"/>
    </source>
</evidence>
<sequence length="144" mass="15635">MESPYFQTLKMGIDLVPLEILFRIKEKILKCFRNQGVIYFFGNGGSGATASHIAGDLSKFIKCRQKGGLRVVCLNDNTTQLTAIANDHCFSDVFKYAFEGILQPEDLVIGISGSGNSENVIRAINYANEITGTSIGLCGYDGGL</sequence>
<dbReference type="InterPro" id="IPR050099">
    <property type="entry name" value="SIS_GmhA/DiaA_subfam"/>
</dbReference>
<name>A0A3B0SYY2_9ZZZZ</name>
<organism evidence="2">
    <name type="scientific">hydrothermal vent metagenome</name>
    <dbReference type="NCBI Taxonomy" id="652676"/>
    <lineage>
        <taxon>unclassified sequences</taxon>
        <taxon>metagenomes</taxon>
        <taxon>ecological metagenomes</taxon>
    </lineage>
</organism>
<dbReference type="PANTHER" id="PTHR30390">
    <property type="entry name" value="SEDOHEPTULOSE 7-PHOSPHATE ISOMERASE / DNAA INITIATOR-ASSOCIATING FACTOR FOR REPLICATION INITIATION"/>
    <property type="match status" value="1"/>
</dbReference>
<dbReference type="PROSITE" id="PS51464">
    <property type="entry name" value="SIS"/>
    <property type="match status" value="1"/>
</dbReference>
<dbReference type="GO" id="GO:0097367">
    <property type="term" value="F:carbohydrate derivative binding"/>
    <property type="evidence" value="ECO:0007669"/>
    <property type="project" value="InterPro"/>
</dbReference>
<gene>
    <name evidence="2" type="ORF">MNBD_BACTEROID03-1560</name>
</gene>
<dbReference type="SUPFAM" id="SSF53697">
    <property type="entry name" value="SIS domain"/>
    <property type="match status" value="1"/>
</dbReference>
<dbReference type="Pfam" id="PF13580">
    <property type="entry name" value="SIS_2"/>
    <property type="match status" value="1"/>
</dbReference>